<dbReference type="RefSeq" id="WP_344979012.1">
    <property type="nucleotide sequence ID" value="NZ_BAABFN010000005.1"/>
</dbReference>
<protein>
    <recommendedName>
        <fullName evidence="1">SGNH hydrolase-type esterase domain-containing protein</fullName>
    </recommendedName>
</protein>
<dbReference type="Proteomes" id="UP001501207">
    <property type="component" value="Unassembled WGS sequence"/>
</dbReference>
<dbReference type="Gene3D" id="3.40.50.1110">
    <property type="entry name" value="SGNH hydrolase"/>
    <property type="match status" value="1"/>
</dbReference>
<feature type="domain" description="SGNH hydrolase-type esterase" evidence="1">
    <location>
        <begin position="31"/>
        <end position="194"/>
    </location>
</feature>
<gene>
    <name evidence="2" type="ORF">GCM10023143_21060</name>
</gene>
<evidence type="ECO:0000259" key="1">
    <source>
        <dbReference type="Pfam" id="PF13472"/>
    </source>
</evidence>
<accession>A0ABP8FVI5</accession>
<dbReference type="InterPro" id="IPR013830">
    <property type="entry name" value="SGNH_hydro"/>
</dbReference>
<dbReference type="Pfam" id="PF13472">
    <property type="entry name" value="Lipase_GDSL_2"/>
    <property type="match status" value="1"/>
</dbReference>
<evidence type="ECO:0000313" key="2">
    <source>
        <dbReference type="EMBL" id="GAA4311796.1"/>
    </source>
</evidence>
<reference evidence="3" key="1">
    <citation type="journal article" date="2019" name="Int. J. Syst. Evol. Microbiol.">
        <title>The Global Catalogue of Microorganisms (GCM) 10K type strain sequencing project: providing services to taxonomists for standard genome sequencing and annotation.</title>
        <authorList>
            <consortium name="The Broad Institute Genomics Platform"/>
            <consortium name="The Broad Institute Genome Sequencing Center for Infectious Disease"/>
            <person name="Wu L."/>
            <person name="Ma J."/>
        </authorList>
    </citation>
    <scope>NUCLEOTIDE SEQUENCE [LARGE SCALE GENOMIC DNA]</scope>
    <source>
        <strain evidence="3">JCM 17664</strain>
    </source>
</reference>
<dbReference type="PANTHER" id="PTHR30383:SF5">
    <property type="entry name" value="SGNH HYDROLASE-TYPE ESTERASE DOMAIN-CONTAINING PROTEIN"/>
    <property type="match status" value="1"/>
</dbReference>
<sequence>MQRRDFLLNTALGGLGLFALPSFEDGTFPARTAASRVINAGVGGDNTRDLLRRIDKDCLAQRPGLVVLMVGTNDMNSRKYVPLEEYRENLVKIIKMVKKQRSKVLLMTILPFYEPYLLTRHPASFYGAEGPAGRRAAVNGTIAKVAREQRVSLLDMGGLFERAGRVGTGKISLIRNEVNSHMTDGIHPTPEGYRFMGLAVYDHIRYNGLIRESIVCFGDSITHGDGGTDKESYPAYLKRLLA</sequence>
<dbReference type="PANTHER" id="PTHR30383">
    <property type="entry name" value="THIOESTERASE 1/PROTEASE 1/LYSOPHOSPHOLIPASE L1"/>
    <property type="match status" value="1"/>
</dbReference>
<evidence type="ECO:0000313" key="3">
    <source>
        <dbReference type="Proteomes" id="UP001501207"/>
    </source>
</evidence>
<keyword evidence="3" id="KW-1185">Reference proteome</keyword>
<organism evidence="2 3">
    <name type="scientific">Compostibacter hankyongensis</name>
    <dbReference type="NCBI Taxonomy" id="1007089"/>
    <lineage>
        <taxon>Bacteria</taxon>
        <taxon>Pseudomonadati</taxon>
        <taxon>Bacteroidota</taxon>
        <taxon>Chitinophagia</taxon>
        <taxon>Chitinophagales</taxon>
        <taxon>Chitinophagaceae</taxon>
        <taxon>Compostibacter</taxon>
    </lineage>
</organism>
<dbReference type="InterPro" id="IPR036514">
    <property type="entry name" value="SGNH_hydro_sf"/>
</dbReference>
<name>A0ABP8FVI5_9BACT</name>
<proteinExistence type="predicted"/>
<dbReference type="SUPFAM" id="SSF52266">
    <property type="entry name" value="SGNH hydrolase"/>
    <property type="match status" value="1"/>
</dbReference>
<comment type="caution">
    <text evidence="2">The sequence shown here is derived from an EMBL/GenBank/DDBJ whole genome shotgun (WGS) entry which is preliminary data.</text>
</comment>
<dbReference type="InterPro" id="IPR051532">
    <property type="entry name" value="Ester_Hydrolysis_Enzymes"/>
</dbReference>
<dbReference type="EMBL" id="BAABFN010000005">
    <property type="protein sequence ID" value="GAA4311796.1"/>
    <property type="molecule type" value="Genomic_DNA"/>
</dbReference>